<protein>
    <submittedName>
        <fullName evidence="1">14696_t:CDS:1</fullName>
    </submittedName>
</protein>
<dbReference type="EMBL" id="CAJVPW010004080">
    <property type="protein sequence ID" value="CAG8534656.1"/>
    <property type="molecule type" value="Genomic_DNA"/>
</dbReference>
<name>A0ACA9LJN7_9GLOM</name>
<sequence>TKTPQSYQPTQASNQPNSPTQSSSNSVTNLVSEGYSTYKTLLFIAAPIILLVGG</sequence>
<comment type="caution">
    <text evidence="1">The sequence shown here is derived from an EMBL/GenBank/DDBJ whole genome shotgun (WGS) entry which is preliminary data.</text>
</comment>
<evidence type="ECO:0000313" key="2">
    <source>
        <dbReference type="Proteomes" id="UP000789366"/>
    </source>
</evidence>
<gene>
    <name evidence="1" type="ORF">SPELUC_LOCUS4524</name>
</gene>
<organism evidence="1 2">
    <name type="scientific">Cetraspora pellucida</name>
    <dbReference type="NCBI Taxonomy" id="1433469"/>
    <lineage>
        <taxon>Eukaryota</taxon>
        <taxon>Fungi</taxon>
        <taxon>Fungi incertae sedis</taxon>
        <taxon>Mucoromycota</taxon>
        <taxon>Glomeromycotina</taxon>
        <taxon>Glomeromycetes</taxon>
        <taxon>Diversisporales</taxon>
        <taxon>Gigasporaceae</taxon>
        <taxon>Cetraspora</taxon>
    </lineage>
</organism>
<keyword evidence="2" id="KW-1185">Reference proteome</keyword>
<dbReference type="Proteomes" id="UP000789366">
    <property type="component" value="Unassembled WGS sequence"/>
</dbReference>
<accession>A0ACA9LJN7</accession>
<feature type="non-terminal residue" evidence="1">
    <location>
        <position position="1"/>
    </location>
</feature>
<evidence type="ECO:0000313" key="1">
    <source>
        <dbReference type="EMBL" id="CAG8534656.1"/>
    </source>
</evidence>
<proteinExistence type="predicted"/>
<reference evidence="1" key="1">
    <citation type="submission" date="2021-06" db="EMBL/GenBank/DDBJ databases">
        <authorList>
            <person name="Kallberg Y."/>
            <person name="Tangrot J."/>
            <person name="Rosling A."/>
        </authorList>
    </citation>
    <scope>NUCLEOTIDE SEQUENCE</scope>
    <source>
        <strain evidence="1">28 12/20/2015</strain>
    </source>
</reference>
<feature type="non-terminal residue" evidence="1">
    <location>
        <position position="54"/>
    </location>
</feature>